<accession>A0A6G1B0S2</accession>
<dbReference type="EMBL" id="VOAJ01002740">
    <property type="protein sequence ID" value="KAF0881337.1"/>
    <property type="molecule type" value="Genomic_DNA"/>
</dbReference>
<dbReference type="Proteomes" id="UP000475037">
    <property type="component" value="Unassembled WGS sequence"/>
</dbReference>
<sequence length="163" mass="19478">MKLEINHRKKSGKPPKTWRLKNTLLKNKWANRNIRKEIKKIMETKESENTTIQTLWDVAKPVLRGKYIALQAYFKKLEKVQVQNLTVHLKEQEREQQEHPKPSRRREIRKIRAEINNIETKETVEQINETKSCLLEKINKNCQTIDKPLARLLKKKKESTQTD</sequence>
<feature type="non-terminal residue" evidence="1">
    <location>
        <position position="163"/>
    </location>
</feature>
<comment type="caution">
    <text evidence="1">The sequence shown here is derived from an EMBL/GenBank/DDBJ whole genome shotgun (WGS) entry which is preliminary data.</text>
</comment>
<name>A0A6G1B0S2_CROCR</name>
<gene>
    <name evidence="1" type="primary">Lin1_27</name>
    <name evidence="1" type="ORF">FOF47_R18740</name>
</gene>
<organism evidence="1 2">
    <name type="scientific">Crocuta crocuta</name>
    <name type="common">Spotted hyena</name>
    <dbReference type="NCBI Taxonomy" id="9678"/>
    <lineage>
        <taxon>Eukaryota</taxon>
        <taxon>Metazoa</taxon>
        <taxon>Chordata</taxon>
        <taxon>Craniata</taxon>
        <taxon>Vertebrata</taxon>
        <taxon>Euteleostomi</taxon>
        <taxon>Mammalia</taxon>
        <taxon>Eutheria</taxon>
        <taxon>Laurasiatheria</taxon>
        <taxon>Carnivora</taxon>
        <taxon>Feliformia</taxon>
        <taxon>Hyaenidae</taxon>
        <taxon>Crocuta</taxon>
    </lineage>
</organism>
<dbReference type="AlphaFoldDB" id="A0A6G1B0S2"/>
<evidence type="ECO:0000313" key="1">
    <source>
        <dbReference type="EMBL" id="KAF0881337.1"/>
    </source>
</evidence>
<reference evidence="1 2" key="1">
    <citation type="submission" date="2019-11" db="EMBL/GenBank/DDBJ databases">
        <authorList>
            <person name="Yang C."/>
            <person name="Li F."/>
        </authorList>
    </citation>
    <scope>NUCLEOTIDE SEQUENCE [LARGE SCALE GENOMIC DNA]</scope>
    <source>
        <strain evidence="1">KB4526</strain>
        <tissue evidence="1">Muscle</tissue>
    </source>
</reference>
<feature type="non-terminal residue" evidence="1">
    <location>
        <position position="1"/>
    </location>
</feature>
<proteinExistence type="predicted"/>
<evidence type="ECO:0000313" key="2">
    <source>
        <dbReference type="Proteomes" id="UP000475037"/>
    </source>
</evidence>
<keyword evidence="2" id="KW-1185">Reference proteome</keyword>
<dbReference type="PANTHER" id="PTHR19446">
    <property type="entry name" value="REVERSE TRANSCRIPTASES"/>
    <property type="match status" value="1"/>
</dbReference>
<protein>
    <submittedName>
        <fullName evidence="1">LIN1 transcriptase</fullName>
    </submittedName>
</protein>